<dbReference type="GO" id="GO:0031507">
    <property type="term" value="P:heterochromatin formation"/>
    <property type="evidence" value="ECO:0007669"/>
    <property type="project" value="TreeGrafter"/>
</dbReference>
<dbReference type="Proteomes" id="UP000077266">
    <property type="component" value="Unassembled WGS sequence"/>
</dbReference>
<keyword evidence="5" id="KW-0804">Transcription</keyword>
<keyword evidence="3" id="KW-0949">S-adenosyl-L-methionine</keyword>
<protein>
    <submittedName>
        <fullName evidence="9">SET domain-containing protein</fullName>
    </submittedName>
</protein>
<dbReference type="InterPro" id="IPR026489">
    <property type="entry name" value="CXC_dom"/>
</dbReference>
<evidence type="ECO:0000259" key="8">
    <source>
        <dbReference type="PROSITE" id="PS51633"/>
    </source>
</evidence>
<evidence type="ECO:0000256" key="5">
    <source>
        <dbReference type="ARBA" id="ARBA00023163"/>
    </source>
</evidence>
<dbReference type="OrthoDB" id="6141102at2759"/>
<accession>A0A165DN76</accession>
<dbReference type="SMART" id="SM00317">
    <property type="entry name" value="SET"/>
    <property type="match status" value="1"/>
</dbReference>
<dbReference type="GO" id="GO:0046976">
    <property type="term" value="F:histone H3K27 methyltransferase activity"/>
    <property type="evidence" value="ECO:0007669"/>
    <property type="project" value="TreeGrafter"/>
</dbReference>
<evidence type="ECO:0000259" key="7">
    <source>
        <dbReference type="PROSITE" id="PS50280"/>
    </source>
</evidence>
<dbReference type="STRING" id="1314781.A0A165DN76"/>
<organism evidence="9 10">
    <name type="scientific">Exidia glandulosa HHB12029</name>
    <dbReference type="NCBI Taxonomy" id="1314781"/>
    <lineage>
        <taxon>Eukaryota</taxon>
        <taxon>Fungi</taxon>
        <taxon>Dikarya</taxon>
        <taxon>Basidiomycota</taxon>
        <taxon>Agaricomycotina</taxon>
        <taxon>Agaricomycetes</taxon>
        <taxon>Auriculariales</taxon>
        <taxon>Exidiaceae</taxon>
        <taxon>Exidia</taxon>
    </lineage>
</organism>
<keyword evidence="4" id="KW-0805">Transcription regulation</keyword>
<dbReference type="PROSITE" id="PS50280">
    <property type="entry name" value="SET"/>
    <property type="match status" value="1"/>
</dbReference>
<proteinExistence type="predicted"/>
<feature type="domain" description="CXC" evidence="8">
    <location>
        <begin position="401"/>
        <end position="514"/>
    </location>
</feature>
<keyword evidence="2" id="KW-0808">Transferase</keyword>
<gene>
    <name evidence="9" type="ORF">EXIGLDRAFT_841789</name>
</gene>
<evidence type="ECO:0000313" key="9">
    <source>
        <dbReference type="EMBL" id="KZV84966.1"/>
    </source>
</evidence>
<dbReference type="PANTHER" id="PTHR45747:SF4">
    <property type="entry name" value="HISTONE-LYSINE N-METHYLTRANSFERASE E(Z)"/>
    <property type="match status" value="1"/>
</dbReference>
<dbReference type="PROSITE" id="PS51633">
    <property type="entry name" value="CXC"/>
    <property type="match status" value="1"/>
</dbReference>
<evidence type="ECO:0000256" key="1">
    <source>
        <dbReference type="ARBA" id="ARBA00022603"/>
    </source>
</evidence>
<keyword evidence="1" id="KW-0489">Methyltransferase</keyword>
<dbReference type="InterPro" id="IPR001214">
    <property type="entry name" value="SET_dom"/>
</dbReference>
<name>A0A165DN76_EXIGL</name>
<dbReference type="InterPro" id="IPR046341">
    <property type="entry name" value="SET_dom_sf"/>
</dbReference>
<dbReference type="GO" id="GO:0032259">
    <property type="term" value="P:methylation"/>
    <property type="evidence" value="ECO:0007669"/>
    <property type="project" value="UniProtKB-KW"/>
</dbReference>
<evidence type="ECO:0000313" key="10">
    <source>
        <dbReference type="Proteomes" id="UP000077266"/>
    </source>
</evidence>
<feature type="domain" description="SET" evidence="7">
    <location>
        <begin position="513"/>
        <end position="646"/>
    </location>
</feature>
<dbReference type="PANTHER" id="PTHR45747">
    <property type="entry name" value="HISTONE-LYSINE N-METHYLTRANSFERASE E(Z)"/>
    <property type="match status" value="1"/>
</dbReference>
<dbReference type="GO" id="GO:0005634">
    <property type="term" value="C:nucleus"/>
    <property type="evidence" value="ECO:0007669"/>
    <property type="project" value="TreeGrafter"/>
</dbReference>
<dbReference type="Pfam" id="PF00856">
    <property type="entry name" value="SET"/>
    <property type="match status" value="1"/>
</dbReference>
<dbReference type="InParanoid" id="A0A165DN76"/>
<dbReference type="Gene3D" id="2.170.270.10">
    <property type="entry name" value="SET domain"/>
    <property type="match status" value="1"/>
</dbReference>
<evidence type="ECO:0000256" key="4">
    <source>
        <dbReference type="ARBA" id="ARBA00023015"/>
    </source>
</evidence>
<evidence type="ECO:0000256" key="3">
    <source>
        <dbReference type="ARBA" id="ARBA00022691"/>
    </source>
</evidence>
<dbReference type="EMBL" id="KV426204">
    <property type="protein sequence ID" value="KZV84966.1"/>
    <property type="molecule type" value="Genomic_DNA"/>
</dbReference>
<reference evidence="9 10" key="1">
    <citation type="journal article" date="2016" name="Mol. Biol. Evol.">
        <title>Comparative Genomics of Early-Diverging Mushroom-Forming Fungi Provides Insights into the Origins of Lignocellulose Decay Capabilities.</title>
        <authorList>
            <person name="Nagy L.G."/>
            <person name="Riley R."/>
            <person name="Tritt A."/>
            <person name="Adam C."/>
            <person name="Daum C."/>
            <person name="Floudas D."/>
            <person name="Sun H."/>
            <person name="Yadav J.S."/>
            <person name="Pangilinan J."/>
            <person name="Larsson K.H."/>
            <person name="Matsuura K."/>
            <person name="Barry K."/>
            <person name="Labutti K."/>
            <person name="Kuo R."/>
            <person name="Ohm R.A."/>
            <person name="Bhattacharya S.S."/>
            <person name="Shirouzu T."/>
            <person name="Yoshinaga Y."/>
            <person name="Martin F.M."/>
            <person name="Grigoriev I.V."/>
            <person name="Hibbett D.S."/>
        </authorList>
    </citation>
    <scope>NUCLEOTIDE SEQUENCE [LARGE SCALE GENOMIC DNA]</scope>
    <source>
        <strain evidence="9 10">HHB12029</strain>
    </source>
</reference>
<feature type="region of interest" description="Disordered" evidence="6">
    <location>
        <begin position="42"/>
        <end position="77"/>
    </location>
</feature>
<evidence type="ECO:0000256" key="2">
    <source>
        <dbReference type="ARBA" id="ARBA00022679"/>
    </source>
</evidence>
<dbReference type="GO" id="GO:0003682">
    <property type="term" value="F:chromatin binding"/>
    <property type="evidence" value="ECO:0007669"/>
    <property type="project" value="TreeGrafter"/>
</dbReference>
<keyword evidence="10" id="KW-1185">Reference proteome</keyword>
<dbReference type="AlphaFoldDB" id="A0A165DN76"/>
<evidence type="ECO:0000256" key="6">
    <source>
        <dbReference type="SAM" id="MobiDB-lite"/>
    </source>
</evidence>
<dbReference type="InterPro" id="IPR045318">
    <property type="entry name" value="EZH1/2-like"/>
</dbReference>
<sequence>MYSPRREKMEDAYKTAWASFYAWNDQEAERVLRSLDQDEVEFDLASDDEHGSQAMLKDSGPVGNEGLEQPNQGRQLPEPDVSWLQVFSHDACITTRISRPRLHCDTIEAGPRYESCDAIVQRVCLYENERLAYPRVLSFCDDPSFEPRKYLEELAVSKDNGGKANSLQRFKATQPLAERDPNLDVIELETARLTIDAMSDLPSNDIAGEIDGMLVLSRQLQDSKEKRGLVTDCWQREMPSWTDFVNNEDELADIFDAFSRQHDGQNISLRQHFTDFIDSTCFRLPCIEPSCSSHPPPNNRLQDRGKPLDFKHFRAQSKESCGVDCFLTWPVEPSEDVVWAEDELDALALILSQCPNLSSCELAITTDKPCREVYVQRRHLEERNPELWKPRTQAAVVEQDSNMILPERPPKEGEPGLPPFGCFHSGPCDSDDCACFKAVQYCRSSCGCGNRCGRQYPGCDCHPPKKKKSKTYNACRSKNCLCVKLRRECEPGVCRSCESHLGIRSCANVAMGSGMPTKTFVAEGKYGFGLFARDLIPEGAFIGEYTAEILGTSRGQAQDVIGKHIGRGYLFSFCNSKNGVGLDALDAGNVTRFINHGSMTVLPTPQAKKMAPNAEPRELYVNGDITIGVFATCDIRKNQEIFMDYGAEYFGLTNVEEGDAPDQQ</sequence>
<dbReference type="SUPFAM" id="SSF82199">
    <property type="entry name" value="SET domain"/>
    <property type="match status" value="1"/>
</dbReference>